<dbReference type="Proteomes" id="UP000095759">
    <property type="component" value="Unassembled WGS sequence"/>
</dbReference>
<sequence length="61" mass="6755">MNVNPIEMQKSLGGVNYPASKREIIEKAEKNGAKQEIKEALKALPEKEYESPAAVNREVGK</sequence>
<dbReference type="STRING" id="285458.BGM19_05835"/>
<proteinExistence type="predicted"/>
<dbReference type="Pfam" id="PF11387">
    <property type="entry name" value="DUF2795"/>
    <property type="match status" value="1"/>
</dbReference>
<evidence type="ECO:0000313" key="2">
    <source>
        <dbReference type="Proteomes" id="UP000095759"/>
    </source>
</evidence>
<evidence type="ECO:0008006" key="3">
    <source>
        <dbReference type="Google" id="ProtNLM"/>
    </source>
</evidence>
<reference evidence="1 2" key="1">
    <citation type="submission" date="2016-08" db="EMBL/GenBank/DDBJ databases">
        <title>Complete genome sequence of Streptomyces agglomeratus strain 6-3-2, a novel anti-MRSA actinomycete isolated from Wuli of Tebit, China.</title>
        <authorList>
            <person name="Chen X."/>
        </authorList>
    </citation>
    <scope>NUCLEOTIDE SEQUENCE [LARGE SCALE GENOMIC DNA]</scope>
    <source>
        <strain evidence="1 2">6-3-2</strain>
    </source>
</reference>
<comment type="caution">
    <text evidence="1">The sequence shown here is derived from an EMBL/GenBank/DDBJ whole genome shotgun (WGS) entry which is preliminary data.</text>
</comment>
<organism evidence="1 2">
    <name type="scientific">Streptomyces agglomeratus</name>
    <dbReference type="NCBI Taxonomy" id="285458"/>
    <lineage>
        <taxon>Bacteria</taxon>
        <taxon>Bacillati</taxon>
        <taxon>Actinomycetota</taxon>
        <taxon>Actinomycetes</taxon>
        <taxon>Kitasatosporales</taxon>
        <taxon>Streptomycetaceae</taxon>
        <taxon>Streptomyces</taxon>
    </lineage>
</organism>
<dbReference type="RefSeq" id="WP_069930094.1">
    <property type="nucleotide sequence ID" value="NZ_MEHI01000001.1"/>
</dbReference>
<protein>
    <recommendedName>
        <fullName evidence="3">DUF2795 domain-containing protein</fullName>
    </recommendedName>
</protein>
<gene>
    <name evidence="1" type="ORF">AS594_30905</name>
</gene>
<name>A0A1E5PFH5_9ACTN</name>
<keyword evidence="2" id="KW-1185">Reference proteome</keyword>
<accession>A0A1E5PFH5</accession>
<evidence type="ECO:0000313" key="1">
    <source>
        <dbReference type="EMBL" id="OEJ28245.1"/>
    </source>
</evidence>
<dbReference type="InterPro" id="IPR021527">
    <property type="entry name" value="DUF2795"/>
</dbReference>
<dbReference type="OrthoDB" id="6161020at2"/>
<dbReference type="AlphaFoldDB" id="A0A1E5PFH5"/>
<dbReference type="EMBL" id="MEHJ01000001">
    <property type="protein sequence ID" value="OEJ28245.1"/>
    <property type="molecule type" value="Genomic_DNA"/>
</dbReference>